<keyword evidence="5 9" id="KW-0812">Transmembrane</keyword>
<reference evidence="11 12" key="1">
    <citation type="journal article" date="2018" name="Nat. Biotechnol.">
        <title>A standardized bacterial taxonomy based on genome phylogeny substantially revises the tree of life.</title>
        <authorList>
            <person name="Parks D.H."/>
            <person name="Chuvochina M."/>
            <person name="Waite D.W."/>
            <person name="Rinke C."/>
            <person name="Skarshewski A."/>
            <person name="Chaumeil P.A."/>
            <person name="Hugenholtz P."/>
        </authorList>
    </citation>
    <scope>NUCLEOTIDE SEQUENCE [LARGE SCALE GENOMIC DNA]</scope>
    <source>
        <strain evidence="11">UBA10707</strain>
    </source>
</reference>
<keyword evidence="3" id="KW-1003">Cell membrane</keyword>
<dbReference type="AlphaFoldDB" id="A0A356LFA7"/>
<proteinExistence type="inferred from homology"/>
<dbReference type="Pfam" id="PF04290">
    <property type="entry name" value="DctQ"/>
    <property type="match status" value="1"/>
</dbReference>
<keyword evidence="2 9" id="KW-0813">Transport</keyword>
<evidence type="ECO:0000313" key="12">
    <source>
        <dbReference type="Proteomes" id="UP000264036"/>
    </source>
</evidence>
<evidence type="ECO:0000256" key="1">
    <source>
        <dbReference type="ARBA" id="ARBA00004429"/>
    </source>
</evidence>
<dbReference type="PANTHER" id="PTHR35011">
    <property type="entry name" value="2,3-DIKETO-L-GULONATE TRAP TRANSPORTER SMALL PERMEASE PROTEIN YIAM"/>
    <property type="match status" value="1"/>
</dbReference>
<comment type="caution">
    <text evidence="11">The sequence shown here is derived from an EMBL/GenBank/DDBJ whole genome shotgun (WGS) entry which is preliminary data.</text>
</comment>
<keyword evidence="6 9" id="KW-1133">Transmembrane helix</keyword>
<accession>A0A356LFA7</accession>
<keyword evidence="4 9" id="KW-0997">Cell inner membrane</keyword>
<dbReference type="Proteomes" id="UP000264036">
    <property type="component" value="Unassembled WGS sequence"/>
</dbReference>
<organism evidence="11 12">
    <name type="scientific">Advenella kashmirensis</name>
    <dbReference type="NCBI Taxonomy" id="310575"/>
    <lineage>
        <taxon>Bacteria</taxon>
        <taxon>Pseudomonadati</taxon>
        <taxon>Pseudomonadota</taxon>
        <taxon>Betaproteobacteria</taxon>
        <taxon>Burkholderiales</taxon>
        <taxon>Alcaligenaceae</taxon>
    </lineage>
</organism>
<gene>
    <name evidence="11" type="ORF">DD666_09705</name>
</gene>
<evidence type="ECO:0000256" key="8">
    <source>
        <dbReference type="ARBA" id="ARBA00038436"/>
    </source>
</evidence>
<dbReference type="GO" id="GO:0015740">
    <property type="term" value="P:C4-dicarboxylate transport"/>
    <property type="evidence" value="ECO:0007669"/>
    <property type="project" value="TreeGrafter"/>
</dbReference>
<evidence type="ECO:0000256" key="6">
    <source>
        <dbReference type="ARBA" id="ARBA00022989"/>
    </source>
</evidence>
<evidence type="ECO:0000256" key="4">
    <source>
        <dbReference type="ARBA" id="ARBA00022519"/>
    </source>
</evidence>
<protein>
    <recommendedName>
        <fullName evidence="9">TRAP transporter small permease protein</fullName>
    </recommendedName>
</protein>
<sequence length="169" mass="18721">MRRLLNCVYEGAAWLAGLFMIGILVFVLWSIIIRQMGTNFPGLDAYAGYSMAAAGFLALASTFRNNEHIRVTLVLAALKPRARHYLNLFTLVVAIVLSGALAWFSIKLVMDSYSYHDLSTGEDATPLWIPQLGMATGCLLFCIAIVDEFICSLKKGYSRTEEEPVSMQT</sequence>
<dbReference type="InterPro" id="IPR055348">
    <property type="entry name" value="DctQ"/>
</dbReference>
<dbReference type="EMBL" id="DOEK01000027">
    <property type="protein sequence ID" value="HBP29677.1"/>
    <property type="molecule type" value="Genomic_DNA"/>
</dbReference>
<dbReference type="GO" id="GO:0005886">
    <property type="term" value="C:plasma membrane"/>
    <property type="evidence" value="ECO:0007669"/>
    <property type="project" value="UniProtKB-SubCell"/>
</dbReference>
<evidence type="ECO:0000256" key="7">
    <source>
        <dbReference type="ARBA" id="ARBA00023136"/>
    </source>
</evidence>
<keyword evidence="7 9" id="KW-0472">Membrane</keyword>
<evidence type="ECO:0000256" key="9">
    <source>
        <dbReference type="RuleBase" id="RU369079"/>
    </source>
</evidence>
<feature type="transmembrane region" description="Helical" evidence="9">
    <location>
        <begin position="45"/>
        <end position="63"/>
    </location>
</feature>
<feature type="transmembrane region" description="Helical" evidence="9">
    <location>
        <begin position="12"/>
        <end position="33"/>
    </location>
</feature>
<dbReference type="GO" id="GO:0022857">
    <property type="term" value="F:transmembrane transporter activity"/>
    <property type="evidence" value="ECO:0007669"/>
    <property type="project" value="UniProtKB-UniRule"/>
</dbReference>
<evidence type="ECO:0000313" key="11">
    <source>
        <dbReference type="EMBL" id="HBP29677.1"/>
    </source>
</evidence>
<feature type="transmembrane region" description="Helical" evidence="9">
    <location>
        <begin position="126"/>
        <end position="146"/>
    </location>
</feature>
<comment type="subunit">
    <text evidence="9">The complex comprises the extracytoplasmic solute receptor protein and the two transmembrane proteins.</text>
</comment>
<dbReference type="InterPro" id="IPR007387">
    <property type="entry name" value="TRAP_DctQ"/>
</dbReference>
<dbReference type="PANTHER" id="PTHR35011:SF10">
    <property type="entry name" value="TRAP TRANSPORTER SMALL PERMEASE PROTEIN"/>
    <property type="match status" value="1"/>
</dbReference>
<evidence type="ECO:0000256" key="3">
    <source>
        <dbReference type="ARBA" id="ARBA00022475"/>
    </source>
</evidence>
<comment type="function">
    <text evidence="9">Part of the tripartite ATP-independent periplasmic (TRAP) transport system.</text>
</comment>
<comment type="subcellular location">
    <subcellularLocation>
        <location evidence="1 9">Cell inner membrane</location>
        <topology evidence="1 9">Multi-pass membrane protein</topology>
    </subcellularLocation>
</comment>
<feature type="transmembrane region" description="Helical" evidence="9">
    <location>
        <begin position="84"/>
        <end position="106"/>
    </location>
</feature>
<name>A0A356LFA7_9BURK</name>
<feature type="domain" description="Tripartite ATP-independent periplasmic transporters DctQ component" evidence="10">
    <location>
        <begin position="23"/>
        <end position="154"/>
    </location>
</feature>
<evidence type="ECO:0000256" key="2">
    <source>
        <dbReference type="ARBA" id="ARBA00022448"/>
    </source>
</evidence>
<comment type="similarity">
    <text evidence="8 9">Belongs to the TRAP transporter small permease family.</text>
</comment>
<evidence type="ECO:0000256" key="5">
    <source>
        <dbReference type="ARBA" id="ARBA00022692"/>
    </source>
</evidence>
<evidence type="ECO:0000259" key="10">
    <source>
        <dbReference type="Pfam" id="PF04290"/>
    </source>
</evidence>